<feature type="domain" description="Dienelactone hydrolase" evidence="2">
    <location>
        <begin position="21"/>
        <end position="250"/>
    </location>
</feature>
<reference evidence="3 5" key="1">
    <citation type="submission" date="2021-03" db="EMBL/GenBank/DDBJ databases">
        <title>Complete genome of Polaribacter_sp.SM13.</title>
        <authorList>
            <person name="Jeong S.W."/>
            <person name="Bae J.W."/>
        </authorList>
    </citation>
    <scope>NUCLEOTIDE SEQUENCE [LARGE SCALE GENOMIC DNA]</scope>
    <source>
        <strain evidence="3 5">SM13</strain>
    </source>
</reference>
<dbReference type="Gene3D" id="3.40.50.1820">
    <property type="entry name" value="alpha/beta hydrolase"/>
    <property type="match status" value="1"/>
</dbReference>
<dbReference type="KEGG" id="pcea:J3359_13630"/>
<dbReference type="Proteomes" id="UP000663920">
    <property type="component" value="Chromosome"/>
</dbReference>
<dbReference type="KEGG" id="pcea:J3359_08145"/>
<dbReference type="EMBL" id="CP071869">
    <property type="protein sequence ID" value="QTE24220.1"/>
    <property type="molecule type" value="Genomic_DNA"/>
</dbReference>
<evidence type="ECO:0000313" key="5">
    <source>
        <dbReference type="Proteomes" id="UP000663920"/>
    </source>
</evidence>
<evidence type="ECO:0000313" key="3">
    <source>
        <dbReference type="EMBL" id="QTE21849.1"/>
    </source>
</evidence>
<dbReference type="GO" id="GO:0016787">
    <property type="term" value="F:hydrolase activity"/>
    <property type="evidence" value="ECO:0007669"/>
    <property type="project" value="UniProtKB-KW"/>
</dbReference>
<accession>A0A975CND9</accession>
<proteinExistence type="predicted"/>
<evidence type="ECO:0000259" key="2">
    <source>
        <dbReference type="Pfam" id="PF01738"/>
    </source>
</evidence>
<sequence>MKHKTISKKVHIQVKGSTSKMSGYLAQPETDGKFPSVIIGMEIFGVNGHIKDITNKIAKLGYIAIAVDFYHRTEPNLELSFDTEGRNKGMELMNQLSREEVLKDVKATMDFLKSMEKSTKKIGFIGFSIGGHIAYLAATKLDLSITICFYAGWIVNKDIKLSQPEPTVTLTSGIAKNNGQLYYFVGGQDSLITKEQLELMTEALTSNNVRHEIIVYPQAKHGFFCEQRPLTFDKSSRDNAWERIQKILKNKL</sequence>
<dbReference type="AlphaFoldDB" id="A0A975CND9"/>
<dbReference type="InterPro" id="IPR002925">
    <property type="entry name" value="Dienelactn_hydro"/>
</dbReference>
<dbReference type="InterPro" id="IPR029058">
    <property type="entry name" value="AB_hydrolase_fold"/>
</dbReference>
<keyword evidence="3" id="KW-0378">Hydrolase</keyword>
<dbReference type="RefSeq" id="WP_208077397.1">
    <property type="nucleotide sequence ID" value="NZ_CP071869.1"/>
</dbReference>
<keyword evidence="1" id="KW-0812">Transmembrane</keyword>
<keyword evidence="1" id="KW-0472">Membrane</keyword>
<dbReference type="PANTHER" id="PTHR46623:SF6">
    <property type="entry name" value="ALPHA_BETA-HYDROLASES SUPERFAMILY PROTEIN"/>
    <property type="match status" value="1"/>
</dbReference>
<keyword evidence="5" id="KW-1185">Reference proteome</keyword>
<evidence type="ECO:0000313" key="4">
    <source>
        <dbReference type="EMBL" id="QTE24220.1"/>
    </source>
</evidence>
<feature type="transmembrane region" description="Helical" evidence="1">
    <location>
        <begin position="122"/>
        <end position="138"/>
    </location>
</feature>
<dbReference type="InterPro" id="IPR051049">
    <property type="entry name" value="Dienelactone_hydrolase-like"/>
</dbReference>
<keyword evidence="1" id="KW-1133">Transmembrane helix</keyword>
<dbReference type="SUPFAM" id="SSF53474">
    <property type="entry name" value="alpha/beta-Hydrolases"/>
    <property type="match status" value="1"/>
</dbReference>
<dbReference type="Pfam" id="PF01738">
    <property type="entry name" value="DLH"/>
    <property type="match status" value="1"/>
</dbReference>
<dbReference type="EMBL" id="CP071869">
    <property type="protein sequence ID" value="QTE21849.1"/>
    <property type="molecule type" value="Genomic_DNA"/>
</dbReference>
<gene>
    <name evidence="4" type="ORF">J3359_08145</name>
    <name evidence="3" type="ORF">J3359_13630</name>
</gene>
<dbReference type="PANTHER" id="PTHR46623">
    <property type="entry name" value="CARBOXYMETHYLENEBUTENOLIDASE-RELATED"/>
    <property type="match status" value="1"/>
</dbReference>
<evidence type="ECO:0000256" key="1">
    <source>
        <dbReference type="SAM" id="Phobius"/>
    </source>
</evidence>
<name>A0A975CND9_9FLAO</name>
<protein>
    <submittedName>
        <fullName evidence="3">Dienelactone hydrolase family protein</fullName>
    </submittedName>
</protein>
<organism evidence="3 5">
    <name type="scientific">Polaribacter cellanae</name>
    <dbReference type="NCBI Taxonomy" id="2818493"/>
    <lineage>
        <taxon>Bacteria</taxon>
        <taxon>Pseudomonadati</taxon>
        <taxon>Bacteroidota</taxon>
        <taxon>Flavobacteriia</taxon>
        <taxon>Flavobacteriales</taxon>
        <taxon>Flavobacteriaceae</taxon>
    </lineage>
</organism>